<keyword evidence="6 9" id="KW-0472">Membrane</keyword>
<evidence type="ECO:0000313" key="10">
    <source>
        <dbReference type="EMBL" id="PXF48974.1"/>
    </source>
</evidence>
<feature type="transmembrane region" description="Helical" evidence="9">
    <location>
        <begin position="156"/>
        <end position="179"/>
    </location>
</feature>
<keyword evidence="5 9" id="KW-1133">Transmembrane helix</keyword>
<evidence type="ECO:0000256" key="7">
    <source>
        <dbReference type="ARBA" id="ARBA00025100"/>
    </source>
</evidence>
<dbReference type="GO" id="GO:0016020">
    <property type="term" value="C:membrane"/>
    <property type="evidence" value="ECO:0007669"/>
    <property type="project" value="UniProtKB-SubCell"/>
</dbReference>
<name>A0A2V3J3L9_9FLOR</name>
<dbReference type="AlphaFoldDB" id="A0A2V3J3L9"/>
<evidence type="ECO:0000256" key="5">
    <source>
        <dbReference type="ARBA" id="ARBA00022989"/>
    </source>
</evidence>
<evidence type="ECO:0000256" key="1">
    <source>
        <dbReference type="ARBA" id="ARBA00004141"/>
    </source>
</evidence>
<evidence type="ECO:0000256" key="6">
    <source>
        <dbReference type="ARBA" id="ARBA00023136"/>
    </source>
</evidence>
<feature type="transmembrane region" description="Helical" evidence="9">
    <location>
        <begin position="384"/>
        <end position="405"/>
    </location>
</feature>
<comment type="caution">
    <text evidence="10">The sequence shown here is derived from an EMBL/GenBank/DDBJ whole genome shotgun (WGS) entry which is preliminary data.</text>
</comment>
<evidence type="ECO:0000313" key="11">
    <source>
        <dbReference type="Proteomes" id="UP000247409"/>
    </source>
</evidence>
<dbReference type="PANTHER" id="PTHR31651:SF33">
    <property type="entry name" value="PROTEIN PIN-LIKES 1"/>
    <property type="match status" value="1"/>
</dbReference>
<evidence type="ECO:0000256" key="4">
    <source>
        <dbReference type="ARBA" id="ARBA00022692"/>
    </source>
</evidence>
<dbReference type="GO" id="GO:0012505">
    <property type="term" value="C:endomembrane system"/>
    <property type="evidence" value="ECO:0007669"/>
    <property type="project" value="UniProtKB-SubCell"/>
</dbReference>
<dbReference type="Proteomes" id="UP000247409">
    <property type="component" value="Unassembled WGS sequence"/>
</dbReference>
<dbReference type="EMBL" id="NBIV01000009">
    <property type="protein sequence ID" value="PXF48974.1"/>
    <property type="molecule type" value="Genomic_DNA"/>
</dbReference>
<gene>
    <name evidence="10" type="ORF">BWQ96_01112</name>
</gene>
<evidence type="ECO:0000256" key="9">
    <source>
        <dbReference type="SAM" id="Phobius"/>
    </source>
</evidence>
<proteinExistence type="inferred from homology"/>
<keyword evidence="11" id="KW-1185">Reference proteome</keyword>
<organism evidence="10 11">
    <name type="scientific">Gracilariopsis chorda</name>
    <dbReference type="NCBI Taxonomy" id="448386"/>
    <lineage>
        <taxon>Eukaryota</taxon>
        <taxon>Rhodophyta</taxon>
        <taxon>Florideophyceae</taxon>
        <taxon>Rhodymeniophycidae</taxon>
        <taxon>Gracilariales</taxon>
        <taxon>Gracilariaceae</taxon>
        <taxon>Gracilariopsis</taxon>
    </lineage>
</organism>
<comment type="subcellular location">
    <subcellularLocation>
        <location evidence="2">Endomembrane system</location>
    </subcellularLocation>
    <subcellularLocation>
        <location evidence="1">Membrane</location>
        <topology evidence="1">Multi-pass membrane protein</topology>
    </subcellularLocation>
</comment>
<feature type="transmembrane region" description="Helical" evidence="9">
    <location>
        <begin position="115"/>
        <end position="136"/>
    </location>
</feature>
<dbReference type="OrthoDB" id="191139at2759"/>
<feature type="transmembrane region" description="Helical" evidence="9">
    <location>
        <begin position="266"/>
        <end position="288"/>
    </location>
</feature>
<reference evidence="10 11" key="1">
    <citation type="journal article" date="2018" name="Mol. Biol. Evol.">
        <title>Analysis of the draft genome of the red seaweed Gracilariopsis chorda provides insights into genome size evolution in Rhodophyta.</title>
        <authorList>
            <person name="Lee J."/>
            <person name="Yang E.C."/>
            <person name="Graf L."/>
            <person name="Yang J.H."/>
            <person name="Qiu H."/>
            <person name="Zel Zion U."/>
            <person name="Chan C.X."/>
            <person name="Stephens T.G."/>
            <person name="Weber A.P.M."/>
            <person name="Boo G.H."/>
            <person name="Boo S.M."/>
            <person name="Kim K.M."/>
            <person name="Shin Y."/>
            <person name="Jung M."/>
            <person name="Lee S.J."/>
            <person name="Yim H.S."/>
            <person name="Lee J.H."/>
            <person name="Bhattacharya D."/>
            <person name="Yoon H.S."/>
        </authorList>
    </citation>
    <scope>NUCLEOTIDE SEQUENCE [LARGE SCALE GENOMIC DNA]</scope>
    <source>
        <strain evidence="10 11">SKKU-2015</strain>
        <tissue evidence="10">Whole body</tissue>
    </source>
</reference>
<dbReference type="STRING" id="448386.A0A2V3J3L9"/>
<protein>
    <submittedName>
        <fullName evidence="10">Protein PIN-LIKES 3</fullName>
    </submittedName>
</protein>
<evidence type="ECO:0000256" key="2">
    <source>
        <dbReference type="ARBA" id="ARBA00004308"/>
    </source>
</evidence>
<feature type="transmembrane region" description="Helical" evidence="9">
    <location>
        <begin position="82"/>
        <end position="103"/>
    </location>
</feature>
<dbReference type="InterPro" id="IPR045033">
    <property type="entry name" value="PILS1/3/4/5/7"/>
</dbReference>
<dbReference type="GO" id="GO:0055085">
    <property type="term" value="P:transmembrane transport"/>
    <property type="evidence" value="ECO:0007669"/>
    <property type="project" value="InterPro"/>
</dbReference>
<comment type="function">
    <text evidence="7">Involved in cellular auxin homeostasis by regulating auxin metabolism. Regulates intracellular auxin accumulation at the endoplasmic reticulum and thus auxin availability for nuclear auxin signaling.</text>
</comment>
<comment type="similarity">
    <text evidence="8">Belongs to the auxin efflux carrier (TC 2.A.69.2) family.</text>
</comment>
<dbReference type="InterPro" id="IPR004776">
    <property type="entry name" value="Mem_transp_PIN-like"/>
</dbReference>
<dbReference type="PANTHER" id="PTHR31651">
    <property type="match status" value="1"/>
</dbReference>
<feature type="transmembrane region" description="Helical" evidence="9">
    <location>
        <begin position="309"/>
        <end position="331"/>
    </location>
</feature>
<dbReference type="Pfam" id="PF03547">
    <property type="entry name" value="Mem_trans"/>
    <property type="match status" value="1"/>
</dbReference>
<accession>A0A2V3J3L9</accession>
<evidence type="ECO:0000256" key="8">
    <source>
        <dbReference type="ARBA" id="ARBA00025752"/>
    </source>
</evidence>
<keyword evidence="3" id="KW-0813">Transport</keyword>
<keyword evidence="4 9" id="KW-0812">Transmembrane</keyword>
<evidence type="ECO:0000256" key="3">
    <source>
        <dbReference type="ARBA" id="ARBA00022448"/>
    </source>
</evidence>
<sequence length="410" mass="45291">MASSSRILQSSLSGSVELLTLCAAGALLVHTQVFDADVTTQLSRAMKNLFIPALVFGSILHTAHSAIETLITSRDSIALQQIWVPVALAFLVFGMAAIFAYPITKLIASGKQQAVQRAVFACLVLGNANVMPLLVMQSLCDTFPPLMRTPHCYDKSMGYASLFLTVINIISWTVLYQFLRDSKDSDHFREEEAPLLSQTGFRSSINHPMDLDEPRAPIIDAIKRVLCSHIFLAVVAALAIAIVYPLGNAFLDDDGVLRPFLLSINILGNVVVPVNSLIVGAELYNSLYGCRDEDRYIKYKDEEFGSSTFLVILFWRLVAFPWIARILYVLLGLDSKLGDPLLGIFGLVEFNNPTANTTVMLISVVSTRLPRIGDQLRYDVAKTVFWQFLATPIFLTLNTAAALHLQYARL</sequence>
<feature type="transmembrane region" description="Helical" evidence="9">
    <location>
        <begin position="225"/>
        <end position="246"/>
    </location>
</feature>